<dbReference type="EC" id="2.3.1.48" evidence="1"/>
<evidence type="ECO:0000256" key="9">
    <source>
        <dbReference type="ARBA" id="ARBA00048017"/>
    </source>
</evidence>
<dbReference type="PANTHER" id="PTHR14744:SF15">
    <property type="entry name" value="N-ALPHA-ACETYLTRANSFERASE 60"/>
    <property type="match status" value="1"/>
</dbReference>
<sequence>MSDFTIRPLASADIEQIKKLHATLVPVNYPPSFFLHLLIQNSYSCLIALEPSSGEPVAWVSASLHKSSNLIGSLEPHIQLLTLGVLPEYQHRGLAKRLVWEVIASLHKDPSTPVPTVYTHVCTSNTPAQAFYESIGMKFLPAPNSPSGKPYVAKNIYTYLPLWALKSAVGKNDLFESKDAYVLVGKITA</sequence>
<dbReference type="Pfam" id="PF00583">
    <property type="entry name" value="Acetyltransf_1"/>
    <property type="match status" value="1"/>
</dbReference>
<evidence type="ECO:0000256" key="1">
    <source>
        <dbReference type="ARBA" id="ARBA00013184"/>
    </source>
</evidence>
<accession>A0A9W9AZ83</accession>
<dbReference type="GO" id="GO:0007059">
    <property type="term" value="P:chromosome segregation"/>
    <property type="evidence" value="ECO:0007669"/>
    <property type="project" value="UniProtKB-KW"/>
</dbReference>
<protein>
    <recommendedName>
        <fullName evidence="8">N-alpha-acetyltransferase 60</fullName>
        <ecNumber evidence="7">2.3.1.259</ecNumber>
        <ecNumber evidence="1">2.3.1.48</ecNumber>
    </recommendedName>
</protein>
<evidence type="ECO:0000256" key="6">
    <source>
        <dbReference type="ARBA" id="ARBA00025774"/>
    </source>
</evidence>
<comment type="caution">
    <text evidence="12">The sequence shown here is derived from an EMBL/GenBank/DDBJ whole genome shotgun (WGS) entry which is preliminary data.</text>
</comment>
<dbReference type="InterPro" id="IPR016181">
    <property type="entry name" value="Acyl_CoA_acyltransferase"/>
</dbReference>
<dbReference type="PROSITE" id="PS51186">
    <property type="entry name" value="GNAT"/>
    <property type="match status" value="1"/>
</dbReference>
<dbReference type="GO" id="GO:0004402">
    <property type="term" value="F:histone acetyltransferase activity"/>
    <property type="evidence" value="ECO:0007669"/>
    <property type="project" value="TreeGrafter"/>
</dbReference>
<organism evidence="12 13">
    <name type="scientific">Lentinula lateritia</name>
    <dbReference type="NCBI Taxonomy" id="40482"/>
    <lineage>
        <taxon>Eukaryota</taxon>
        <taxon>Fungi</taxon>
        <taxon>Dikarya</taxon>
        <taxon>Basidiomycota</taxon>
        <taxon>Agaricomycotina</taxon>
        <taxon>Agaricomycetes</taxon>
        <taxon>Agaricomycetidae</taxon>
        <taxon>Agaricales</taxon>
        <taxon>Marasmiineae</taxon>
        <taxon>Omphalotaceae</taxon>
        <taxon>Lentinula</taxon>
    </lineage>
</organism>
<dbReference type="Proteomes" id="UP001150238">
    <property type="component" value="Unassembled WGS sequence"/>
</dbReference>
<keyword evidence="4" id="KW-0156">Chromatin regulator</keyword>
<proteinExistence type="inferred from homology"/>
<reference evidence="12" key="2">
    <citation type="journal article" date="2023" name="Proc. Natl. Acad. Sci. U.S.A.">
        <title>A global phylogenomic analysis of the shiitake genus Lentinula.</title>
        <authorList>
            <person name="Sierra-Patev S."/>
            <person name="Min B."/>
            <person name="Naranjo-Ortiz M."/>
            <person name="Looney B."/>
            <person name="Konkel Z."/>
            <person name="Slot J.C."/>
            <person name="Sakamoto Y."/>
            <person name="Steenwyk J.L."/>
            <person name="Rokas A."/>
            <person name="Carro J."/>
            <person name="Camarero S."/>
            <person name="Ferreira P."/>
            <person name="Molpeceres G."/>
            <person name="Ruiz-Duenas F.J."/>
            <person name="Serrano A."/>
            <person name="Henrissat B."/>
            <person name="Drula E."/>
            <person name="Hughes K.W."/>
            <person name="Mata J.L."/>
            <person name="Ishikawa N.K."/>
            <person name="Vargas-Isla R."/>
            <person name="Ushijima S."/>
            <person name="Smith C.A."/>
            <person name="Donoghue J."/>
            <person name="Ahrendt S."/>
            <person name="Andreopoulos W."/>
            <person name="He G."/>
            <person name="LaButti K."/>
            <person name="Lipzen A."/>
            <person name="Ng V."/>
            <person name="Riley R."/>
            <person name="Sandor L."/>
            <person name="Barry K."/>
            <person name="Martinez A.T."/>
            <person name="Xiao Y."/>
            <person name="Gibbons J.G."/>
            <person name="Terashima K."/>
            <person name="Grigoriev I.V."/>
            <person name="Hibbett D."/>
        </authorList>
    </citation>
    <scope>NUCLEOTIDE SEQUENCE</scope>
    <source>
        <strain evidence="12">Sp2 HRB7682 ss15</strain>
    </source>
</reference>
<keyword evidence="3" id="KW-0159">Chromosome partition</keyword>
<dbReference type="EMBL" id="JANVFS010000003">
    <property type="protein sequence ID" value="KAJ4493920.1"/>
    <property type="molecule type" value="Genomic_DNA"/>
</dbReference>
<feature type="domain" description="N-acetyltransferase" evidence="11">
    <location>
        <begin position="4"/>
        <end position="163"/>
    </location>
</feature>
<dbReference type="Gene3D" id="3.40.630.30">
    <property type="match status" value="1"/>
</dbReference>
<dbReference type="InterPro" id="IPR045141">
    <property type="entry name" value="NAA60-like"/>
</dbReference>
<evidence type="ECO:0000256" key="2">
    <source>
        <dbReference type="ARBA" id="ARBA00022679"/>
    </source>
</evidence>
<evidence type="ECO:0000256" key="3">
    <source>
        <dbReference type="ARBA" id="ARBA00022829"/>
    </source>
</evidence>
<evidence type="ECO:0000256" key="10">
    <source>
        <dbReference type="ARBA" id="ARBA00048848"/>
    </source>
</evidence>
<dbReference type="GO" id="GO:0120518">
    <property type="term" value="F:protein N-terminal-methionine acetyltransferase activity"/>
    <property type="evidence" value="ECO:0007669"/>
    <property type="project" value="UniProtKB-EC"/>
</dbReference>
<name>A0A9W9AZ83_9AGAR</name>
<keyword evidence="2" id="KW-0808">Transferase</keyword>
<dbReference type="AlphaFoldDB" id="A0A9W9AZ83"/>
<evidence type="ECO:0000256" key="4">
    <source>
        <dbReference type="ARBA" id="ARBA00022853"/>
    </source>
</evidence>
<comment type="catalytic activity">
    <reaction evidence="10">
        <text>N-terminal L-methionyl-[transmembrane protein] + acetyl-CoA = N-terminal N(alpha)-acetyl-L-methionyl-[transmembrane protein] + CoA + H(+)</text>
        <dbReference type="Rhea" id="RHEA:50604"/>
        <dbReference type="Rhea" id="RHEA-COMP:12745"/>
        <dbReference type="Rhea" id="RHEA-COMP:12746"/>
        <dbReference type="ChEBI" id="CHEBI:15378"/>
        <dbReference type="ChEBI" id="CHEBI:57287"/>
        <dbReference type="ChEBI" id="CHEBI:57288"/>
        <dbReference type="ChEBI" id="CHEBI:64731"/>
        <dbReference type="ChEBI" id="CHEBI:133414"/>
        <dbReference type="EC" id="2.3.1.259"/>
    </reaction>
</comment>
<evidence type="ECO:0000259" key="11">
    <source>
        <dbReference type="PROSITE" id="PS51186"/>
    </source>
</evidence>
<dbReference type="SUPFAM" id="SSF55729">
    <property type="entry name" value="Acyl-CoA N-acyltransferases (Nat)"/>
    <property type="match status" value="1"/>
</dbReference>
<comment type="similarity">
    <text evidence="6">Belongs to the acetyltransferase family. NAA60 subfamily.</text>
</comment>
<dbReference type="EC" id="2.3.1.259" evidence="7"/>
<gene>
    <name evidence="12" type="ORF">C8J55DRAFT_500190</name>
</gene>
<dbReference type="GO" id="GO:0000139">
    <property type="term" value="C:Golgi membrane"/>
    <property type="evidence" value="ECO:0007669"/>
    <property type="project" value="TreeGrafter"/>
</dbReference>
<dbReference type="InterPro" id="IPR000182">
    <property type="entry name" value="GNAT_dom"/>
</dbReference>
<keyword evidence="5" id="KW-0012">Acyltransferase</keyword>
<evidence type="ECO:0000313" key="13">
    <source>
        <dbReference type="Proteomes" id="UP001150238"/>
    </source>
</evidence>
<dbReference type="PANTHER" id="PTHR14744">
    <property type="entry name" value="N-ALPHA-ACETYLTRANSFERASE 60"/>
    <property type="match status" value="1"/>
</dbReference>
<evidence type="ECO:0000256" key="7">
    <source>
        <dbReference type="ARBA" id="ARBA00026111"/>
    </source>
</evidence>
<dbReference type="CDD" id="cd04301">
    <property type="entry name" value="NAT_SF"/>
    <property type="match status" value="1"/>
</dbReference>
<evidence type="ECO:0000256" key="5">
    <source>
        <dbReference type="ARBA" id="ARBA00023315"/>
    </source>
</evidence>
<evidence type="ECO:0000313" key="12">
    <source>
        <dbReference type="EMBL" id="KAJ4493920.1"/>
    </source>
</evidence>
<evidence type="ECO:0000256" key="8">
    <source>
        <dbReference type="ARBA" id="ARBA00026144"/>
    </source>
</evidence>
<comment type="catalytic activity">
    <reaction evidence="9">
        <text>L-lysyl-[protein] + acetyl-CoA = N(6)-acetyl-L-lysyl-[protein] + CoA + H(+)</text>
        <dbReference type="Rhea" id="RHEA:45948"/>
        <dbReference type="Rhea" id="RHEA-COMP:9752"/>
        <dbReference type="Rhea" id="RHEA-COMP:10731"/>
        <dbReference type="ChEBI" id="CHEBI:15378"/>
        <dbReference type="ChEBI" id="CHEBI:29969"/>
        <dbReference type="ChEBI" id="CHEBI:57287"/>
        <dbReference type="ChEBI" id="CHEBI:57288"/>
        <dbReference type="ChEBI" id="CHEBI:61930"/>
        <dbReference type="EC" id="2.3.1.48"/>
    </reaction>
</comment>
<reference evidence="12" key="1">
    <citation type="submission" date="2022-08" db="EMBL/GenBank/DDBJ databases">
        <authorList>
            <consortium name="DOE Joint Genome Institute"/>
            <person name="Min B."/>
            <person name="Riley R."/>
            <person name="Sierra-Patev S."/>
            <person name="Naranjo-Ortiz M."/>
            <person name="Looney B."/>
            <person name="Konkel Z."/>
            <person name="Slot J.C."/>
            <person name="Sakamoto Y."/>
            <person name="Steenwyk J.L."/>
            <person name="Rokas A."/>
            <person name="Carro J."/>
            <person name="Camarero S."/>
            <person name="Ferreira P."/>
            <person name="Molpeceres G."/>
            <person name="Ruiz-Duenas F.J."/>
            <person name="Serrano A."/>
            <person name="Henrissat B."/>
            <person name="Drula E."/>
            <person name="Hughes K.W."/>
            <person name="Mata J.L."/>
            <person name="Ishikawa N.K."/>
            <person name="Vargas-Isla R."/>
            <person name="Ushijima S."/>
            <person name="Smith C.A."/>
            <person name="Ahrendt S."/>
            <person name="Andreopoulos W."/>
            <person name="He G."/>
            <person name="Labutti K."/>
            <person name="Lipzen A."/>
            <person name="Ng V."/>
            <person name="Sandor L."/>
            <person name="Barry K."/>
            <person name="Martinez A.T."/>
            <person name="Xiao Y."/>
            <person name="Gibbons J.G."/>
            <person name="Terashima K."/>
            <person name="Hibbett D.S."/>
            <person name="Grigoriev I.V."/>
        </authorList>
    </citation>
    <scope>NUCLEOTIDE SEQUENCE</scope>
    <source>
        <strain evidence="12">Sp2 HRB7682 ss15</strain>
    </source>
</reference>